<dbReference type="RefSeq" id="WP_148069607.1">
    <property type="nucleotide sequence ID" value="NZ_VRZA01000006.1"/>
</dbReference>
<dbReference type="InterPro" id="IPR052164">
    <property type="entry name" value="Anthracycline_SecMetBiosynth"/>
</dbReference>
<dbReference type="PANTHER" id="PTHR33993">
    <property type="entry name" value="GLYOXALASE-RELATED"/>
    <property type="match status" value="1"/>
</dbReference>
<dbReference type="InterPro" id="IPR037523">
    <property type="entry name" value="VOC_core"/>
</dbReference>
<dbReference type="Gene3D" id="3.10.180.10">
    <property type="entry name" value="2,3-Dihydroxybiphenyl 1,2-Dioxygenase, domain 1"/>
    <property type="match status" value="1"/>
</dbReference>
<dbReference type="Proteomes" id="UP000321039">
    <property type="component" value="Unassembled WGS sequence"/>
</dbReference>
<gene>
    <name evidence="2" type="ORF">FV139_16755</name>
</gene>
<dbReference type="PANTHER" id="PTHR33993:SF5">
    <property type="entry name" value="GLYOXALASE"/>
    <property type="match status" value="1"/>
</dbReference>
<protein>
    <submittedName>
        <fullName evidence="2">VOC family protein</fullName>
    </submittedName>
</protein>
<sequence length="120" mass="13676">MEKVTGIGGVFFRARDPSGLARWYEEHLGINPVPSDYETQPWSQQAGPTVFAPFQQDTDYFGRPEQGWMINFRVNDLEHMVAQLTSAGIEVTVDEEVYPNGRFARLYDPEGNPIELWQPA</sequence>
<organism evidence="2 3">
    <name type="scientific">Parahaliea maris</name>
    <dbReference type="NCBI Taxonomy" id="2716870"/>
    <lineage>
        <taxon>Bacteria</taxon>
        <taxon>Pseudomonadati</taxon>
        <taxon>Pseudomonadota</taxon>
        <taxon>Gammaproteobacteria</taxon>
        <taxon>Cellvibrionales</taxon>
        <taxon>Halieaceae</taxon>
        <taxon>Parahaliea</taxon>
    </lineage>
</organism>
<comment type="caution">
    <text evidence="2">The sequence shown here is derived from an EMBL/GenBank/DDBJ whole genome shotgun (WGS) entry which is preliminary data.</text>
</comment>
<dbReference type="Pfam" id="PF18029">
    <property type="entry name" value="Glyoxalase_6"/>
    <property type="match status" value="1"/>
</dbReference>
<dbReference type="InterPro" id="IPR041581">
    <property type="entry name" value="Glyoxalase_6"/>
</dbReference>
<feature type="domain" description="VOC" evidence="1">
    <location>
        <begin position="6"/>
        <end position="119"/>
    </location>
</feature>
<proteinExistence type="predicted"/>
<evidence type="ECO:0000313" key="3">
    <source>
        <dbReference type="Proteomes" id="UP000321039"/>
    </source>
</evidence>
<dbReference type="InterPro" id="IPR029068">
    <property type="entry name" value="Glyas_Bleomycin-R_OHBP_Dase"/>
</dbReference>
<dbReference type="AlphaFoldDB" id="A0A5C8ZS89"/>
<reference evidence="2 3" key="1">
    <citation type="submission" date="2019-08" db="EMBL/GenBank/DDBJ databases">
        <title>Parahaliea maris sp. nov., isolated from the surface seawater.</title>
        <authorList>
            <person name="Liu Y."/>
        </authorList>
    </citation>
    <scope>NUCLEOTIDE SEQUENCE [LARGE SCALE GENOMIC DNA]</scope>
    <source>
        <strain evidence="2 3">HSLHS9</strain>
    </source>
</reference>
<accession>A0A5C8ZS89</accession>
<evidence type="ECO:0000259" key="1">
    <source>
        <dbReference type="PROSITE" id="PS51819"/>
    </source>
</evidence>
<evidence type="ECO:0000313" key="2">
    <source>
        <dbReference type="EMBL" id="TXS91373.1"/>
    </source>
</evidence>
<name>A0A5C8ZS89_9GAMM</name>
<dbReference type="EMBL" id="VRZA01000006">
    <property type="protein sequence ID" value="TXS91373.1"/>
    <property type="molecule type" value="Genomic_DNA"/>
</dbReference>
<dbReference type="PROSITE" id="PS51819">
    <property type="entry name" value="VOC"/>
    <property type="match status" value="1"/>
</dbReference>
<keyword evidence="3" id="KW-1185">Reference proteome</keyword>
<dbReference type="SUPFAM" id="SSF54593">
    <property type="entry name" value="Glyoxalase/Bleomycin resistance protein/Dihydroxybiphenyl dioxygenase"/>
    <property type="match status" value="1"/>
</dbReference>